<dbReference type="EMBL" id="CAEKDK010000001">
    <property type="protein sequence ID" value="CAB4267768.1"/>
    <property type="molecule type" value="Genomic_DNA"/>
</dbReference>
<evidence type="ECO:0000313" key="2">
    <source>
        <dbReference type="Proteomes" id="UP000507222"/>
    </source>
</evidence>
<dbReference type="AlphaFoldDB" id="A0A6J5TZK4"/>
<proteinExistence type="predicted"/>
<name>A0A6J5TZK4_PRUAR</name>
<sequence length="60" mass="6815">MAQREQITGMFCHENVEGKLLVGDHANQVDMPFSMQPLSLIRVGVRKGFLVHGKSRLFPY</sequence>
<gene>
    <name evidence="1" type="ORF">CURHAP_LOCUS10634</name>
</gene>
<accession>A0A6J5TZK4</accession>
<dbReference type="Proteomes" id="UP000507222">
    <property type="component" value="Unassembled WGS sequence"/>
</dbReference>
<evidence type="ECO:0000313" key="1">
    <source>
        <dbReference type="EMBL" id="CAB4267768.1"/>
    </source>
</evidence>
<protein>
    <submittedName>
        <fullName evidence="1">Uncharacterized protein</fullName>
    </submittedName>
</protein>
<reference evidence="1 2" key="1">
    <citation type="submission" date="2020-05" db="EMBL/GenBank/DDBJ databases">
        <authorList>
            <person name="Campoy J."/>
            <person name="Schneeberger K."/>
            <person name="Spophaly S."/>
        </authorList>
    </citation>
    <scope>NUCLEOTIDE SEQUENCE [LARGE SCALE GENOMIC DNA]</scope>
    <source>
        <strain evidence="1">PruArmRojPasFocal</strain>
    </source>
</reference>
<organism evidence="1 2">
    <name type="scientific">Prunus armeniaca</name>
    <name type="common">Apricot</name>
    <name type="synonym">Armeniaca vulgaris</name>
    <dbReference type="NCBI Taxonomy" id="36596"/>
    <lineage>
        <taxon>Eukaryota</taxon>
        <taxon>Viridiplantae</taxon>
        <taxon>Streptophyta</taxon>
        <taxon>Embryophyta</taxon>
        <taxon>Tracheophyta</taxon>
        <taxon>Spermatophyta</taxon>
        <taxon>Magnoliopsida</taxon>
        <taxon>eudicotyledons</taxon>
        <taxon>Gunneridae</taxon>
        <taxon>Pentapetalae</taxon>
        <taxon>rosids</taxon>
        <taxon>fabids</taxon>
        <taxon>Rosales</taxon>
        <taxon>Rosaceae</taxon>
        <taxon>Amygdaloideae</taxon>
        <taxon>Amygdaleae</taxon>
        <taxon>Prunus</taxon>
    </lineage>
</organism>